<dbReference type="SUPFAM" id="SSF52540">
    <property type="entry name" value="P-loop containing nucleoside triphosphate hydrolases"/>
    <property type="match status" value="1"/>
</dbReference>
<sequence>MGSTPARAARTAFAQVRATDRRAGRWWRSPSAVQPAGSCWDAQCGVRRAPILNRPATHAGGRPSQRRRFYVAQLATMKERELKCLYVNFEHVLEYDQSLAANIAEAYYRLEPFLHAAVRAFVRQHLDTFAENEDGSDKQFWISFYGLLETDRLRSLRSAKIGKLSQFVGTVTRTTDVRPELYTGTFRCMECMTVVQDVEQQFKYTQPVICPNATCGNTTAWSLVMDQSHFVDWQKAKVQENPDEVPAGSLPRTMEVILRNDQVESVRPGDKAVFTGMLVVVPDVAALTAPGERLQAKLQSDKGGLSEGVTGLKSGPARTGVRELTYRLVFIASGTQVGPPQQQHGMVNIRADDDQEPEEVLAQFSLEQRMRRDESLYERMARSIAPNVHGHIDVKRALLLMLLGGMHKVTKEGINLRGDINVAIVGDPACAKSQMLKYVAAFLPRAVYTSGKSSSAAGLTATVVKESESNEFCIEAGALMLADNGICCIDEFDKMDVKDQVAIHEAMEQQTISIAKAGIQATLNARTSILAAANPVAGRYDRSKPLKYNVALPPAILSRFDLLHVMIDEPDANLDKQIAEHILSVHQGQGVALNPPYTMEQMQCFIKYARAIKPHISREAQRQLVVSYKKLRGDDAAPGTATAYRITVRQLEALVRLSEALSRLHLSEHVTREHVKEAYRLVKNSIINVDQADQELGD</sequence>
<dbReference type="Proteomes" id="UP000008141">
    <property type="component" value="Unassembled WGS sequence"/>
</dbReference>
<dbReference type="Pfam" id="PF17207">
    <property type="entry name" value="MCM_OB"/>
    <property type="match status" value="1"/>
</dbReference>
<dbReference type="GO" id="GO:0000727">
    <property type="term" value="P:double-strand break repair via break-induced replication"/>
    <property type="evidence" value="ECO:0007669"/>
    <property type="project" value="TreeGrafter"/>
</dbReference>
<dbReference type="GO" id="GO:1990518">
    <property type="term" value="F:single-stranded 3'-5' DNA helicase activity"/>
    <property type="evidence" value="ECO:0007669"/>
    <property type="project" value="TreeGrafter"/>
</dbReference>
<organism evidence="17">
    <name type="scientific">Chlorella variabilis</name>
    <name type="common">Green alga</name>
    <dbReference type="NCBI Taxonomy" id="554065"/>
    <lineage>
        <taxon>Eukaryota</taxon>
        <taxon>Viridiplantae</taxon>
        <taxon>Chlorophyta</taxon>
        <taxon>core chlorophytes</taxon>
        <taxon>Trebouxiophyceae</taxon>
        <taxon>Chlorellales</taxon>
        <taxon>Chlorellaceae</taxon>
        <taxon>Chlorella clade</taxon>
        <taxon>Chlorella</taxon>
    </lineage>
</organism>
<comment type="function">
    <text evidence="14">Acts as component of the MCM2-7 complex (MCM complex) which is the replicative helicase essential for 'once per cell cycle' DNA replication initiation and elongation in eukaryotic cells. The active ATPase sites in the MCM2-7 ring are formed through the interaction surfaces of two neighboring subunits such that a critical structure of a conserved arginine finger motif is provided in trans relative to the ATP-binding site of the Walker A box of the adjacent subunit. The six ATPase active sites, however, are likely to contribute differentially to the complex helicase activity.</text>
</comment>
<dbReference type="PRINTS" id="PR01657">
    <property type="entry name" value="MCMFAMILY"/>
</dbReference>
<proteinExistence type="inferred from homology"/>
<dbReference type="InterPro" id="IPR027417">
    <property type="entry name" value="P-loop_NTPase"/>
</dbReference>
<dbReference type="FunCoup" id="E1ZS85">
    <property type="interactions" value="1361"/>
</dbReference>
<evidence type="ECO:0000256" key="4">
    <source>
        <dbReference type="ARBA" id="ARBA00022741"/>
    </source>
</evidence>
<dbReference type="InParanoid" id="E1ZS85"/>
<dbReference type="RefSeq" id="XP_005843306.1">
    <property type="nucleotide sequence ID" value="XM_005843244.1"/>
</dbReference>
<dbReference type="Gene3D" id="2.20.28.10">
    <property type="match status" value="1"/>
</dbReference>
<evidence type="ECO:0000259" key="15">
    <source>
        <dbReference type="PROSITE" id="PS50051"/>
    </source>
</evidence>
<dbReference type="GO" id="GO:1902969">
    <property type="term" value="P:mitotic DNA replication"/>
    <property type="evidence" value="ECO:0007669"/>
    <property type="project" value="TreeGrafter"/>
</dbReference>
<comment type="catalytic activity">
    <reaction evidence="11 14">
        <text>ATP + H2O = ADP + phosphate + H(+)</text>
        <dbReference type="Rhea" id="RHEA:13065"/>
        <dbReference type="ChEBI" id="CHEBI:15377"/>
        <dbReference type="ChEBI" id="CHEBI:15378"/>
        <dbReference type="ChEBI" id="CHEBI:30616"/>
        <dbReference type="ChEBI" id="CHEBI:43474"/>
        <dbReference type="ChEBI" id="CHEBI:456216"/>
        <dbReference type="EC" id="3.6.4.12"/>
    </reaction>
</comment>
<dbReference type="Pfam" id="PF17855">
    <property type="entry name" value="MCM_lid"/>
    <property type="match status" value="1"/>
</dbReference>
<name>E1ZS85_CHLVA</name>
<dbReference type="PRINTS" id="PR01662">
    <property type="entry name" value="MCMPROTEIN6"/>
</dbReference>
<dbReference type="Gene3D" id="2.40.50.140">
    <property type="entry name" value="Nucleic acid-binding proteins"/>
    <property type="match status" value="1"/>
</dbReference>
<comment type="subcellular location">
    <subcellularLocation>
        <location evidence="1 14">Nucleus</location>
    </subcellularLocation>
</comment>
<evidence type="ECO:0000256" key="10">
    <source>
        <dbReference type="ARBA" id="ARBA00023306"/>
    </source>
</evidence>
<dbReference type="GeneID" id="17350677"/>
<dbReference type="STRING" id="554065.E1ZS85"/>
<dbReference type="Pfam" id="PF00493">
    <property type="entry name" value="MCM"/>
    <property type="match status" value="1"/>
</dbReference>
<dbReference type="GO" id="GO:0042555">
    <property type="term" value="C:MCM complex"/>
    <property type="evidence" value="ECO:0007669"/>
    <property type="project" value="UniProtKB-UniRule"/>
</dbReference>
<dbReference type="InterPro" id="IPR008049">
    <property type="entry name" value="MCM6"/>
</dbReference>
<dbReference type="Pfam" id="PF14551">
    <property type="entry name" value="MCM_N"/>
    <property type="match status" value="1"/>
</dbReference>
<dbReference type="GO" id="GO:0005524">
    <property type="term" value="F:ATP binding"/>
    <property type="evidence" value="ECO:0007669"/>
    <property type="project" value="UniProtKB-UniRule"/>
</dbReference>
<evidence type="ECO:0000313" key="17">
    <source>
        <dbReference type="Proteomes" id="UP000008141"/>
    </source>
</evidence>
<evidence type="ECO:0000256" key="11">
    <source>
        <dbReference type="ARBA" id="ARBA00047995"/>
    </source>
</evidence>
<dbReference type="AlphaFoldDB" id="E1ZS85"/>
<dbReference type="EC" id="3.6.4.12" evidence="14"/>
<dbReference type="eggNOG" id="KOG0480">
    <property type="taxonomic scope" value="Eukaryota"/>
</dbReference>
<comment type="similarity">
    <text evidence="2 13">Belongs to the MCM family.</text>
</comment>
<dbReference type="PANTHER" id="PTHR11630:SF43">
    <property type="entry name" value="DNA REPLICATION LICENSING FACTOR MCM6"/>
    <property type="match status" value="1"/>
</dbReference>
<keyword evidence="7 13" id="KW-0067">ATP-binding</keyword>
<dbReference type="Gene3D" id="3.40.50.300">
    <property type="entry name" value="P-loop containing nucleotide triphosphate hydrolases"/>
    <property type="match status" value="1"/>
</dbReference>
<dbReference type="SUPFAM" id="SSF50249">
    <property type="entry name" value="Nucleic acid-binding proteins"/>
    <property type="match status" value="1"/>
</dbReference>
<dbReference type="PROSITE" id="PS00847">
    <property type="entry name" value="MCM_1"/>
    <property type="match status" value="1"/>
</dbReference>
<dbReference type="GO" id="GO:0000347">
    <property type="term" value="C:THO complex"/>
    <property type="evidence" value="ECO:0007669"/>
    <property type="project" value="UniProtKB-ARBA"/>
</dbReference>
<comment type="function">
    <text evidence="12">Probable component of the MCM2-7 complex (MCM complex) that may function as a DNA helicase and which is essential to undergo a single round of replication initiation and elongation per cell cycle in eukaryotic cells.</text>
</comment>
<evidence type="ECO:0000256" key="8">
    <source>
        <dbReference type="ARBA" id="ARBA00023125"/>
    </source>
</evidence>
<dbReference type="SMART" id="SM00350">
    <property type="entry name" value="MCM"/>
    <property type="match status" value="1"/>
</dbReference>
<dbReference type="InterPro" id="IPR033762">
    <property type="entry name" value="MCM_OB"/>
</dbReference>
<protein>
    <recommendedName>
        <fullName evidence="14">DNA replication licensing factor MCM6</fullName>
        <ecNumber evidence="14">3.6.4.12</ecNumber>
    </recommendedName>
</protein>
<evidence type="ECO:0000256" key="7">
    <source>
        <dbReference type="ARBA" id="ARBA00022840"/>
    </source>
</evidence>
<comment type="subunit">
    <text evidence="14">Component of the MCM2-7 complex.</text>
</comment>
<evidence type="ECO:0000256" key="2">
    <source>
        <dbReference type="ARBA" id="ARBA00008010"/>
    </source>
</evidence>
<gene>
    <name evidence="16" type="ORF">CHLNCDRAFT_28165</name>
</gene>
<dbReference type="PANTHER" id="PTHR11630">
    <property type="entry name" value="DNA REPLICATION LICENSING FACTOR MCM FAMILY MEMBER"/>
    <property type="match status" value="1"/>
</dbReference>
<keyword evidence="8 13" id="KW-0238">DNA-binding</keyword>
<keyword evidence="10 14" id="KW-0131">Cell cycle</keyword>
<accession>E1ZS85</accession>
<keyword evidence="5 14" id="KW-0378">Hydrolase</keyword>
<dbReference type="OrthoDB" id="1744952at2759"/>
<evidence type="ECO:0000256" key="12">
    <source>
        <dbReference type="ARBA" id="ARBA00053280"/>
    </source>
</evidence>
<evidence type="ECO:0000256" key="5">
    <source>
        <dbReference type="ARBA" id="ARBA00022801"/>
    </source>
</evidence>
<dbReference type="OMA" id="RHQQTDK"/>
<dbReference type="InterPro" id="IPR001208">
    <property type="entry name" value="MCM_dom"/>
</dbReference>
<keyword evidence="9" id="KW-0539">Nucleus</keyword>
<feature type="domain" description="MCM C-terminal AAA(+) ATPase" evidence="15">
    <location>
        <begin position="376"/>
        <end position="582"/>
    </location>
</feature>
<evidence type="ECO:0000256" key="6">
    <source>
        <dbReference type="ARBA" id="ARBA00022806"/>
    </source>
</evidence>
<keyword evidence="4 13" id="KW-0547">Nucleotide-binding</keyword>
<keyword evidence="6 14" id="KW-0347">Helicase</keyword>
<dbReference type="GO" id="GO:0006270">
    <property type="term" value="P:DNA replication initiation"/>
    <property type="evidence" value="ECO:0007669"/>
    <property type="project" value="UniProtKB-UniRule"/>
</dbReference>
<dbReference type="InterPro" id="IPR018525">
    <property type="entry name" value="MCM_CS"/>
</dbReference>
<dbReference type="CDD" id="cd17757">
    <property type="entry name" value="MCM6"/>
    <property type="match status" value="1"/>
</dbReference>
<dbReference type="InterPro" id="IPR012340">
    <property type="entry name" value="NA-bd_OB-fold"/>
</dbReference>
<dbReference type="GO" id="GO:0016887">
    <property type="term" value="F:ATP hydrolysis activity"/>
    <property type="evidence" value="ECO:0007669"/>
    <property type="project" value="RHEA"/>
</dbReference>
<evidence type="ECO:0000256" key="9">
    <source>
        <dbReference type="ARBA" id="ARBA00023242"/>
    </source>
</evidence>
<feature type="non-terminal residue" evidence="16">
    <location>
        <position position="698"/>
    </location>
</feature>
<evidence type="ECO:0000256" key="14">
    <source>
        <dbReference type="RuleBase" id="RU368064"/>
    </source>
</evidence>
<keyword evidence="17" id="KW-1185">Reference proteome</keyword>
<evidence type="ECO:0000313" key="16">
    <source>
        <dbReference type="EMBL" id="EFN51204.1"/>
    </source>
</evidence>
<dbReference type="Gene3D" id="3.30.1640.10">
    <property type="entry name" value="mini-chromosome maintenance (MCM) complex, chain A, domain 1"/>
    <property type="match status" value="1"/>
</dbReference>
<evidence type="ECO:0000256" key="3">
    <source>
        <dbReference type="ARBA" id="ARBA00022705"/>
    </source>
</evidence>
<dbReference type="EMBL" id="GL433866">
    <property type="protein sequence ID" value="EFN51204.1"/>
    <property type="molecule type" value="Genomic_DNA"/>
</dbReference>
<dbReference type="PROSITE" id="PS50051">
    <property type="entry name" value="MCM_2"/>
    <property type="match status" value="1"/>
</dbReference>
<keyword evidence="3 14" id="KW-0235">DNA replication</keyword>
<evidence type="ECO:0000256" key="13">
    <source>
        <dbReference type="RuleBase" id="RU004070"/>
    </source>
</evidence>
<dbReference type="KEGG" id="cvr:CHLNCDRAFT_28165"/>
<dbReference type="InterPro" id="IPR027925">
    <property type="entry name" value="MCM_N"/>
</dbReference>
<dbReference type="FunFam" id="3.40.50.300:FF:000115">
    <property type="entry name" value="DNA helicase"/>
    <property type="match status" value="1"/>
</dbReference>
<dbReference type="InterPro" id="IPR041562">
    <property type="entry name" value="MCM_lid"/>
</dbReference>
<reference evidence="16 17" key="1">
    <citation type="journal article" date="2010" name="Plant Cell">
        <title>The Chlorella variabilis NC64A genome reveals adaptation to photosymbiosis, coevolution with viruses, and cryptic sex.</title>
        <authorList>
            <person name="Blanc G."/>
            <person name="Duncan G."/>
            <person name="Agarkova I."/>
            <person name="Borodovsky M."/>
            <person name="Gurnon J."/>
            <person name="Kuo A."/>
            <person name="Lindquist E."/>
            <person name="Lucas S."/>
            <person name="Pangilinan J."/>
            <person name="Polle J."/>
            <person name="Salamov A."/>
            <person name="Terry A."/>
            <person name="Yamada T."/>
            <person name="Dunigan D.D."/>
            <person name="Grigoriev I.V."/>
            <person name="Claverie J.M."/>
            <person name="Van Etten J.L."/>
        </authorList>
    </citation>
    <scope>NUCLEOTIDE SEQUENCE [LARGE SCALE GENOMIC DNA]</scope>
    <source>
        <strain evidence="16 17">NC64A</strain>
    </source>
</reference>
<dbReference type="InterPro" id="IPR031327">
    <property type="entry name" value="MCM"/>
</dbReference>
<dbReference type="FunFam" id="2.20.28.10:FF:000003">
    <property type="entry name" value="DNA helicase"/>
    <property type="match status" value="1"/>
</dbReference>
<dbReference type="GO" id="GO:0003697">
    <property type="term" value="F:single-stranded DNA binding"/>
    <property type="evidence" value="ECO:0007669"/>
    <property type="project" value="TreeGrafter"/>
</dbReference>
<evidence type="ECO:0000256" key="1">
    <source>
        <dbReference type="ARBA" id="ARBA00004123"/>
    </source>
</evidence>